<dbReference type="Gene3D" id="3.40.630.30">
    <property type="match status" value="1"/>
</dbReference>
<organism evidence="1 2">
    <name type="scientific">Enteractinococcus helveticum</name>
    <dbReference type="NCBI Taxonomy" id="1837282"/>
    <lineage>
        <taxon>Bacteria</taxon>
        <taxon>Bacillati</taxon>
        <taxon>Actinomycetota</taxon>
        <taxon>Actinomycetes</taxon>
        <taxon>Micrococcales</taxon>
        <taxon>Micrococcaceae</taxon>
    </lineage>
</organism>
<comment type="caution">
    <text evidence="1">The sequence shown here is derived from an EMBL/GenBank/DDBJ whole genome shotgun (WGS) entry which is preliminary data.</text>
</comment>
<reference evidence="1" key="2">
    <citation type="submission" date="2021-09" db="EMBL/GenBank/DDBJ databases">
        <authorList>
            <person name="Gilroy R."/>
        </authorList>
    </citation>
    <scope>NUCLEOTIDE SEQUENCE</scope>
    <source>
        <strain evidence="1">ChiHjej13B12-14962</strain>
    </source>
</reference>
<name>A0A921FN66_9MICC</name>
<protein>
    <submittedName>
        <fullName evidence="1">Uncharacterized protein</fullName>
    </submittedName>
</protein>
<reference evidence="1" key="1">
    <citation type="journal article" date="2021" name="PeerJ">
        <title>Extensive microbial diversity within the chicken gut microbiome revealed by metagenomics and culture.</title>
        <authorList>
            <person name="Gilroy R."/>
            <person name="Ravi A."/>
            <person name="Getino M."/>
            <person name="Pursley I."/>
            <person name="Horton D.L."/>
            <person name="Alikhan N.F."/>
            <person name="Baker D."/>
            <person name="Gharbi K."/>
            <person name="Hall N."/>
            <person name="Watson M."/>
            <person name="Adriaenssens E.M."/>
            <person name="Foster-Nyarko E."/>
            <person name="Jarju S."/>
            <person name="Secka A."/>
            <person name="Antonio M."/>
            <person name="Oren A."/>
            <person name="Chaudhuri R.R."/>
            <person name="La Ragione R."/>
            <person name="Hildebrand F."/>
            <person name="Pallen M.J."/>
        </authorList>
    </citation>
    <scope>NUCLEOTIDE SEQUENCE</scope>
    <source>
        <strain evidence="1">ChiHjej13B12-14962</strain>
    </source>
</reference>
<dbReference type="RefSeq" id="WP_303905658.1">
    <property type="nucleotide sequence ID" value="NZ_DYXC01000085.1"/>
</dbReference>
<dbReference type="Proteomes" id="UP000703315">
    <property type="component" value="Unassembled WGS sequence"/>
</dbReference>
<dbReference type="InterPro" id="IPR016181">
    <property type="entry name" value="Acyl_CoA_acyltransferase"/>
</dbReference>
<dbReference type="SUPFAM" id="SSF55729">
    <property type="entry name" value="Acyl-CoA N-acyltransferases (Nat)"/>
    <property type="match status" value="1"/>
</dbReference>
<accession>A0A921FN66</accession>
<gene>
    <name evidence="1" type="ORF">K8V32_08200</name>
</gene>
<evidence type="ECO:0000313" key="1">
    <source>
        <dbReference type="EMBL" id="HJF14774.1"/>
    </source>
</evidence>
<sequence>MIWPFNRKTTTETGAEFYIRDAAVADARALVDFKHRAWRAIYGQLKDEAFFTQAEATTDEQVKFWQSRITKGDTVWIAEDLRDRMIGTIHATTKHSEHTAEFVELYSLGEVQEIRYLYLADNANATIGQALIHQAVGEKPAIAWVSGNAPVVVHSLHEAGFEELGQPVDPAAEPWRGVVRQAMVRP</sequence>
<evidence type="ECO:0000313" key="2">
    <source>
        <dbReference type="Proteomes" id="UP000703315"/>
    </source>
</evidence>
<proteinExistence type="predicted"/>
<dbReference type="EMBL" id="DYXC01000085">
    <property type="protein sequence ID" value="HJF14774.1"/>
    <property type="molecule type" value="Genomic_DNA"/>
</dbReference>
<dbReference type="AlphaFoldDB" id="A0A921FN66"/>